<dbReference type="RefSeq" id="WP_076878377.1">
    <property type="nucleotide sequence ID" value="NZ_MLCN01000023.1"/>
</dbReference>
<name>A0A1S8CV75_9GAMM</name>
<comment type="caution">
    <text evidence="1">The sequence shown here is derived from an EMBL/GenBank/DDBJ whole genome shotgun (WGS) entry which is preliminary data.</text>
</comment>
<dbReference type="EMBL" id="MLCN01000023">
    <property type="protein sequence ID" value="ONG39586.1"/>
    <property type="molecule type" value="Genomic_DNA"/>
</dbReference>
<protein>
    <submittedName>
        <fullName evidence="1">Uncharacterized protein</fullName>
    </submittedName>
</protein>
<dbReference type="OrthoDB" id="6717840at2"/>
<evidence type="ECO:0000313" key="1">
    <source>
        <dbReference type="EMBL" id="ONG39586.1"/>
    </source>
</evidence>
<accession>A0A1S8CV75</accession>
<organism evidence="1 2">
    <name type="scientific">Alkanindiges hydrocarboniclasticus</name>
    <dbReference type="NCBI Taxonomy" id="1907941"/>
    <lineage>
        <taxon>Bacteria</taxon>
        <taxon>Pseudomonadati</taxon>
        <taxon>Pseudomonadota</taxon>
        <taxon>Gammaproteobacteria</taxon>
        <taxon>Moraxellales</taxon>
        <taxon>Moraxellaceae</taxon>
        <taxon>Alkanindiges</taxon>
    </lineage>
</organism>
<evidence type="ECO:0000313" key="2">
    <source>
        <dbReference type="Proteomes" id="UP000192132"/>
    </source>
</evidence>
<dbReference type="Proteomes" id="UP000192132">
    <property type="component" value="Unassembled WGS sequence"/>
</dbReference>
<sequence length="79" mass="8789">MNSQNVNSHIVEEIREALEKTTLTKTIEPDAYADAAQQFIDEYGTDLHMILGEDTQHQLGETEITAPQSSNPAYSIKPV</sequence>
<gene>
    <name evidence="1" type="ORF">BKE30_09555</name>
</gene>
<keyword evidence="2" id="KW-1185">Reference proteome</keyword>
<dbReference type="AlphaFoldDB" id="A0A1S8CV75"/>
<proteinExistence type="predicted"/>
<reference evidence="1 2" key="1">
    <citation type="submission" date="2016-10" db="EMBL/GenBank/DDBJ databases">
        <title>Draft Genome sequence of Alkanindiges sp. strain H1.</title>
        <authorList>
            <person name="Subhash Y."/>
            <person name="Lee S."/>
        </authorList>
    </citation>
    <scope>NUCLEOTIDE SEQUENCE [LARGE SCALE GENOMIC DNA]</scope>
    <source>
        <strain evidence="1 2">H1</strain>
    </source>
</reference>